<feature type="compositionally biased region" description="Polar residues" evidence="1">
    <location>
        <begin position="468"/>
        <end position="487"/>
    </location>
</feature>
<dbReference type="PANTHER" id="PTHR35391">
    <property type="entry name" value="C2H2-TYPE DOMAIN-CONTAINING PROTEIN-RELATED"/>
    <property type="match status" value="1"/>
</dbReference>
<feature type="compositionally biased region" description="Low complexity" evidence="1">
    <location>
        <begin position="642"/>
        <end position="654"/>
    </location>
</feature>
<comment type="caution">
    <text evidence="3">The sequence shown here is derived from an EMBL/GenBank/DDBJ whole genome shotgun (WGS) entry which is preliminary data.</text>
</comment>
<feature type="compositionally biased region" description="Polar residues" evidence="1">
    <location>
        <begin position="252"/>
        <end position="263"/>
    </location>
</feature>
<feature type="compositionally biased region" description="Low complexity" evidence="1">
    <location>
        <begin position="167"/>
        <end position="180"/>
    </location>
</feature>
<dbReference type="OrthoDB" id="3559580at2759"/>
<feature type="compositionally biased region" description="Basic and acidic residues" evidence="1">
    <location>
        <begin position="705"/>
        <end position="734"/>
    </location>
</feature>
<keyword evidence="4" id="KW-1185">Reference proteome</keyword>
<feature type="compositionally biased region" description="Polar residues" evidence="1">
    <location>
        <begin position="516"/>
        <end position="616"/>
    </location>
</feature>
<evidence type="ECO:0000256" key="1">
    <source>
        <dbReference type="SAM" id="MobiDB-lite"/>
    </source>
</evidence>
<organism evidence="3 4">
    <name type="scientific">Hymenoscyphus albidus</name>
    <dbReference type="NCBI Taxonomy" id="595503"/>
    <lineage>
        <taxon>Eukaryota</taxon>
        <taxon>Fungi</taxon>
        <taxon>Dikarya</taxon>
        <taxon>Ascomycota</taxon>
        <taxon>Pezizomycotina</taxon>
        <taxon>Leotiomycetes</taxon>
        <taxon>Helotiales</taxon>
        <taxon>Helotiaceae</taxon>
        <taxon>Hymenoscyphus</taxon>
    </lineage>
</organism>
<feature type="region of interest" description="Disordered" evidence="1">
    <location>
        <begin position="154"/>
        <end position="180"/>
    </location>
</feature>
<gene>
    <name evidence="3" type="ORF">HYALB_00008863</name>
</gene>
<evidence type="ECO:0000259" key="2">
    <source>
        <dbReference type="Pfam" id="PF20233"/>
    </source>
</evidence>
<feature type="compositionally biased region" description="Polar residues" evidence="1">
    <location>
        <begin position="623"/>
        <end position="641"/>
    </location>
</feature>
<protein>
    <recommendedName>
        <fullName evidence="2">DUF6590 domain-containing protein</fullName>
    </recommendedName>
</protein>
<dbReference type="Pfam" id="PF20233">
    <property type="entry name" value="DUF6590"/>
    <property type="match status" value="1"/>
</dbReference>
<sequence length="751" mass="82930">MSSPNPWIYEPETGRWYMNYKDECNDATAKHPLKANANLEKKMDEIFDNMSSKHCRQVPIPRKGFSMPRTAKAYIDPRFFLGIRIRRCPEQQAQYPISPVHRDVLQAKPPTDVAQNRLAMSIKIQYRPNHPELLPMTSIQSNITVQGVMGKLKIPGPLNGRQDVPNDGSSSSSGPIDAPSISIASRMNSLSLDDHDKTRSGYGYPVPLVSGPYTTTSSSTTAGFTARGADTTQANTNYSARASCEYGAQDAAVNSPQEQTESQSDTHRLVTGTPGDAEKLDPRYQVRNHDYKKFFKPGRVFSTLWTVPASGMTNKNETFISVVKYGEKVHTKIRRFVVVTFKQSNKRCNCLPVTSYEGRGYKKPDIDTEEHGPIFSTKKPPRTETGVTKKPLRVILSKNADPLKDPSLVNYGCIYTVETNVKVMDVGVLDSDSLEYLQEYYAEVNFSTSRSAADTGIQQKEQYLTGVGSSFGATSQTSHNQVDSTTTTKRDRTVSFSDPPSNSSSTSDTYRVPIGHTTSQIGYGSTPHNAQLRPESTSMTSSSTYPLPSNVQYGITPHTSTDNRYSTTNNPSATVTYSSTAGLGSNPRFSPTSETSGYNYTTQPQSNSNVSTTPHSRSGYGDNRTSYQSMGTNPSSYQMVPQSTGQGYSTSYSTNPRSPAGDSTYSYSLSPPAGSGSYSSRVPPPQYSYGDSVYARNEDDEDIELPTRGEIEASRQHRSRRESVSRPSRHDKGGSSRHHDRSDRDRKERKK</sequence>
<feature type="compositionally biased region" description="Polar residues" evidence="1">
    <location>
        <begin position="655"/>
        <end position="669"/>
    </location>
</feature>
<dbReference type="Proteomes" id="UP000701801">
    <property type="component" value="Unassembled WGS sequence"/>
</dbReference>
<evidence type="ECO:0000313" key="4">
    <source>
        <dbReference type="Proteomes" id="UP000701801"/>
    </source>
</evidence>
<dbReference type="AlphaFoldDB" id="A0A9N9Q6Z7"/>
<feature type="compositionally biased region" description="Basic and acidic residues" evidence="1">
    <location>
        <begin position="740"/>
        <end position="751"/>
    </location>
</feature>
<feature type="compositionally biased region" description="Low complexity" evidence="1">
    <location>
        <begin position="495"/>
        <end position="509"/>
    </location>
</feature>
<dbReference type="EMBL" id="CAJVRM010000197">
    <property type="protein sequence ID" value="CAG8976952.1"/>
    <property type="molecule type" value="Genomic_DNA"/>
</dbReference>
<name>A0A9N9Q6Z7_9HELO</name>
<feature type="region of interest" description="Disordered" evidence="1">
    <location>
        <begin position="468"/>
        <end position="751"/>
    </location>
</feature>
<feature type="region of interest" description="Disordered" evidence="1">
    <location>
        <begin position="252"/>
        <end position="279"/>
    </location>
</feature>
<accession>A0A9N9Q6Z7</accession>
<dbReference type="InterPro" id="IPR046497">
    <property type="entry name" value="DUF6590"/>
</dbReference>
<evidence type="ECO:0000313" key="3">
    <source>
        <dbReference type="EMBL" id="CAG8976952.1"/>
    </source>
</evidence>
<reference evidence="3" key="1">
    <citation type="submission" date="2021-07" db="EMBL/GenBank/DDBJ databases">
        <authorList>
            <person name="Durling M."/>
        </authorList>
    </citation>
    <scope>NUCLEOTIDE SEQUENCE</scope>
</reference>
<dbReference type="PANTHER" id="PTHR35391:SF5">
    <property type="entry name" value="DUF6590 DOMAIN-CONTAINING PROTEIN"/>
    <property type="match status" value="1"/>
</dbReference>
<feature type="domain" description="DUF6590" evidence="2">
    <location>
        <begin position="292"/>
        <end position="438"/>
    </location>
</feature>
<proteinExistence type="predicted"/>